<dbReference type="Proteomes" id="UP000031668">
    <property type="component" value="Unassembled WGS sequence"/>
</dbReference>
<evidence type="ECO:0000313" key="2">
    <source>
        <dbReference type="Proteomes" id="UP000031668"/>
    </source>
</evidence>
<comment type="caution">
    <text evidence="1">The sequence shown here is derived from an EMBL/GenBank/DDBJ whole genome shotgun (WGS) entry which is preliminary data.</text>
</comment>
<evidence type="ECO:0000313" key="1">
    <source>
        <dbReference type="EMBL" id="KII61285.1"/>
    </source>
</evidence>
<dbReference type="AlphaFoldDB" id="A0A0C2M2I2"/>
<keyword evidence="2" id="KW-1185">Reference proteome</keyword>
<reference evidence="1 2" key="1">
    <citation type="journal article" date="2014" name="Genome Biol. Evol.">
        <title>The genome of the myxosporean Thelohanellus kitauei shows adaptations to nutrient acquisition within its fish host.</title>
        <authorList>
            <person name="Yang Y."/>
            <person name="Xiong J."/>
            <person name="Zhou Z."/>
            <person name="Huo F."/>
            <person name="Miao W."/>
            <person name="Ran C."/>
            <person name="Liu Y."/>
            <person name="Zhang J."/>
            <person name="Feng J."/>
            <person name="Wang M."/>
            <person name="Wang M."/>
            <person name="Wang L."/>
            <person name="Yao B."/>
        </authorList>
    </citation>
    <scope>NUCLEOTIDE SEQUENCE [LARGE SCALE GENOMIC DNA]</scope>
    <source>
        <strain evidence="1">Wuqing</strain>
    </source>
</reference>
<dbReference type="EMBL" id="JWZT01005350">
    <property type="protein sequence ID" value="KII61285.1"/>
    <property type="molecule type" value="Genomic_DNA"/>
</dbReference>
<sequence length="161" mass="18508">MKHCVHVLKKNQRALEMVRSNRTLFGSFDKWLFSYNEAHGWFVSNNEKSARVNMSAHTIFVVVSSLCLKHDLILIFLEIQPGKLYFRESHDILYVPMSRECGIELSNALYSKKPNLIGEGVVTANGILLNIKCFRKLMLSDIMVIQYKFLSNTRCQGGYLS</sequence>
<gene>
    <name evidence="1" type="ORF">RF11_12536</name>
</gene>
<accession>A0A0C2M2I2</accession>
<protein>
    <submittedName>
        <fullName evidence="1">Uncharacterized protein</fullName>
    </submittedName>
</protein>
<name>A0A0C2M2I2_THEKT</name>
<organism evidence="1 2">
    <name type="scientific">Thelohanellus kitauei</name>
    <name type="common">Myxosporean</name>
    <dbReference type="NCBI Taxonomy" id="669202"/>
    <lineage>
        <taxon>Eukaryota</taxon>
        <taxon>Metazoa</taxon>
        <taxon>Cnidaria</taxon>
        <taxon>Myxozoa</taxon>
        <taxon>Myxosporea</taxon>
        <taxon>Bivalvulida</taxon>
        <taxon>Platysporina</taxon>
        <taxon>Myxobolidae</taxon>
        <taxon>Thelohanellus</taxon>
    </lineage>
</organism>
<proteinExistence type="predicted"/>